<dbReference type="Pfam" id="PF05154">
    <property type="entry name" value="TM2"/>
    <property type="match status" value="1"/>
</dbReference>
<dbReference type="RefSeq" id="WP_258399776.1">
    <property type="nucleotide sequence ID" value="NZ_UAWL01000006.1"/>
</dbReference>
<dbReference type="EMBL" id="UAWL01000006">
    <property type="protein sequence ID" value="SQB97479.1"/>
    <property type="molecule type" value="Genomic_DNA"/>
</dbReference>
<dbReference type="InterPro" id="IPR007829">
    <property type="entry name" value="TM2"/>
</dbReference>
<organism evidence="6 7">
    <name type="scientific">Helicobacter fennelliae</name>
    <dbReference type="NCBI Taxonomy" id="215"/>
    <lineage>
        <taxon>Bacteria</taxon>
        <taxon>Pseudomonadati</taxon>
        <taxon>Campylobacterota</taxon>
        <taxon>Epsilonproteobacteria</taxon>
        <taxon>Campylobacterales</taxon>
        <taxon>Helicobacteraceae</taxon>
        <taxon>Helicobacter</taxon>
    </lineage>
</organism>
<comment type="subcellular location">
    <subcellularLocation>
        <location evidence="1">Membrane</location>
        <topology evidence="1">Multi-pass membrane protein</topology>
    </subcellularLocation>
</comment>
<evidence type="ECO:0000313" key="6">
    <source>
        <dbReference type="EMBL" id="SQB97479.1"/>
    </source>
</evidence>
<dbReference type="AlphaFoldDB" id="A0A2X3DD91"/>
<keyword evidence="2" id="KW-0812">Transmembrane</keyword>
<sequence length="86" mass="9447">MESNQVQTLLAVRQDKIPQESTYMLQNELANLSQDKANRLNLIPFKSKIVGLVLGIFLGGFGADRFYKGDTLLGIIKLVLVIGGVI</sequence>
<dbReference type="GO" id="GO:0016020">
    <property type="term" value="C:membrane"/>
    <property type="evidence" value="ECO:0007669"/>
    <property type="project" value="UniProtKB-SubCell"/>
</dbReference>
<evidence type="ECO:0000256" key="2">
    <source>
        <dbReference type="ARBA" id="ARBA00022692"/>
    </source>
</evidence>
<dbReference type="Proteomes" id="UP000250166">
    <property type="component" value="Unassembled WGS sequence"/>
</dbReference>
<gene>
    <name evidence="6" type="ORF">NCTC13102_00210</name>
</gene>
<keyword evidence="4" id="KW-0472">Membrane</keyword>
<protein>
    <submittedName>
        <fullName evidence="6">TM2 domain-containing protein</fullName>
    </submittedName>
</protein>
<evidence type="ECO:0000259" key="5">
    <source>
        <dbReference type="Pfam" id="PF05154"/>
    </source>
</evidence>
<proteinExistence type="predicted"/>
<name>A0A2X3DD91_9HELI</name>
<feature type="domain" description="TM2" evidence="5">
    <location>
        <begin position="46"/>
        <end position="84"/>
    </location>
</feature>
<keyword evidence="3" id="KW-1133">Transmembrane helix</keyword>
<reference evidence="6 7" key="1">
    <citation type="submission" date="2018-06" db="EMBL/GenBank/DDBJ databases">
        <authorList>
            <consortium name="Pathogen Informatics"/>
            <person name="Doyle S."/>
        </authorList>
    </citation>
    <scope>NUCLEOTIDE SEQUENCE [LARGE SCALE GENOMIC DNA]</scope>
    <source>
        <strain evidence="6 7">NCTC13102</strain>
    </source>
</reference>
<evidence type="ECO:0000313" key="7">
    <source>
        <dbReference type="Proteomes" id="UP000250166"/>
    </source>
</evidence>
<accession>A0A2X3DD91</accession>
<evidence type="ECO:0000256" key="1">
    <source>
        <dbReference type="ARBA" id="ARBA00004141"/>
    </source>
</evidence>
<evidence type="ECO:0000256" key="3">
    <source>
        <dbReference type="ARBA" id="ARBA00022989"/>
    </source>
</evidence>
<evidence type="ECO:0000256" key="4">
    <source>
        <dbReference type="ARBA" id="ARBA00023136"/>
    </source>
</evidence>